<organism evidence="1 2">
    <name type="scientific">Zizania palustris</name>
    <name type="common">Northern wild rice</name>
    <dbReference type="NCBI Taxonomy" id="103762"/>
    <lineage>
        <taxon>Eukaryota</taxon>
        <taxon>Viridiplantae</taxon>
        <taxon>Streptophyta</taxon>
        <taxon>Embryophyta</taxon>
        <taxon>Tracheophyta</taxon>
        <taxon>Spermatophyta</taxon>
        <taxon>Magnoliopsida</taxon>
        <taxon>Liliopsida</taxon>
        <taxon>Poales</taxon>
        <taxon>Poaceae</taxon>
        <taxon>BOP clade</taxon>
        <taxon>Oryzoideae</taxon>
        <taxon>Oryzeae</taxon>
        <taxon>Zizaniinae</taxon>
        <taxon>Zizania</taxon>
    </lineage>
</organism>
<evidence type="ECO:0000313" key="1">
    <source>
        <dbReference type="EMBL" id="KAG8090361.1"/>
    </source>
</evidence>
<dbReference type="Proteomes" id="UP000729402">
    <property type="component" value="Unassembled WGS sequence"/>
</dbReference>
<protein>
    <submittedName>
        <fullName evidence="1">Uncharacterized protein</fullName>
    </submittedName>
</protein>
<dbReference type="EMBL" id="JAAALK010000081">
    <property type="protein sequence ID" value="KAG8090361.1"/>
    <property type="molecule type" value="Genomic_DNA"/>
</dbReference>
<sequence>MHVVIWTRCKWVALIWIRPFGLKQNIICIAVALLRGGRVNTEAPDDQAHDHHKSAAIYRQLRYACDDMEKVQMGGPDMDKV</sequence>
<gene>
    <name evidence="1" type="ORF">GUJ93_ZPchr0011g27226</name>
</gene>
<keyword evidence="2" id="KW-1185">Reference proteome</keyword>
<proteinExistence type="predicted"/>
<evidence type="ECO:0000313" key="2">
    <source>
        <dbReference type="Proteomes" id="UP000729402"/>
    </source>
</evidence>
<name>A0A8J5WIJ9_ZIZPA</name>
<reference evidence="1" key="2">
    <citation type="submission" date="2021-02" db="EMBL/GenBank/DDBJ databases">
        <authorList>
            <person name="Kimball J.A."/>
            <person name="Haas M.W."/>
            <person name="Macchietto M."/>
            <person name="Kono T."/>
            <person name="Duquette J."/>
            <person name="Shao M."/>
        </authorList>
    </citation>
    <scope>NUCLEOTIDE SEQUENCE</scope>
    <source>
        <tissue evidence="1">Fresh leaf tissue</tissue>
    </source>
</reference>
<reference evidence="1" key="1">
    <citation type="journal article" date="2021" name="bioRxiv">
        <title>Whole Genome Assembly and Annotation of Northern Wild Rice, Zizania palustris L., Supports a Whole Genome Duplication in the Zizania Genus.</title>
        <authorList>
            <person name="Haas M."/>
            <person name="Kono T."/>
            <person name="Macchietto M."/>
            <person name="Millas R."/>
            <person name="McGilp L."/>
            <person name="Shao M."/>
            <person name="Duquette J."/>
            <person name="Hirsch C.N."/>
            <person name="Kimball J."/>
        </authorList>
    </citation>
    <scope>NUCLEOTIDE SEQUENCE</scope>
    <source>
        <tissue evidence="1">Fresh leaf tissue</tissue>
    </source>
</reference>
<comment type="caution">
    <text evidence="1">The sequence shown here is derived from an EMBL/GenBank/DDBJ whole genome shotgun (WGS) entry which is preliminary data.</text>
</comment>
<dbReference type="AlphaFoldDB" id="A0A8J5WIJ9"/>
<accession>A0A8J5WIJ9</accession>